<dbReference type="Proteomes" id="UP000321089">
    <property type="component" value="Unassembled WGS sequence"/>
</dbReference>
<dbReference type="Proteomes" id="UP000474042">
    <property type="component" value="Unassembled WGS sequence"/>
</dbReference>
<feature type="repeat" description="TPR" evidence="1">
    <location>
        <begin position="190"/>
        <end position="223"/>
    </location>
</feature>
<dbReference type="InterPro" id="IPR011990">
    <property type="entry name" value="TPR-like_helical_dom_sf"/>
</dbReference>
<proteinExistence type="predicted"/>
<evidence type="ECO:0000313" key="4">
    <source>
        <dbReference type="EMBL" id="PPV15822.1"/>
    </source>
</evidence>
<evidence type="ECO:0000313" key="2">
    <source>
        <dbReference type="EMBL" id="GEQ23096.1"/>
    </source>
</evidence>
<reference evidence="3 7" key="3">
    <citation type="submission" date="2020-01" db="EMBL/GenBank/DDBJ databases">
        <title>Genome sequence of a 1,3-propanediol producer, Clostridium butyricum S3.</title>
        <authorList>
            <person name="Zhou J."/>
        </authorList>
    </citation>
    <scope>NUCLEOTIDE SEQUENCE [LARGE SCALE GENOMIC DNA]</scope>
    <source>
        <strain evidence="3 7">S3</strain>
    </source>
</reference>
<evidence type="ECO:0000313" key="6">
    <source>
        <dbReference type="Proteomes" id="UP000321089"/>
    </source>
</evidence>
<dbReference type="SUPFAM" id="SSF48452">
    <property type="entry name" value="TPR-like"/>
    <property type="match status" value="1"/>
</dbReference>
<organism evidence="4 5">
    <name type="scientific">Clostridium butyricum</name>
    <dbReference type="NCBI Taxonomy" id="1492"/>
    <lineage>
        <taxon>Bacteria</taxon>
        <taxon>Bacillati</taxon>
        <taxon>Bacillota</taxon>
        <taxon>Clostridia</taxon>
        <taxon>Eubacteriales</taxon>
        <taxon>Clostridiaceae</taxon>
        <taxon>Clostridium</taxon>
    </lineage>
</organism>
<dbReference type="EMBL" id="BKBC01000077">
    <property type="protein sequence ID" value="GEQ23096.1"/>
    <property type="molecule type" value="Genomic_DNA"/>
</dbReference>
<dbReference type="RefSeq" id="WP_003406298.1">
    <property type="nucleotide sequence ID" value="NZ_BKBB01000008.1"/>
</dbReference>
<evidence type="ECO:0000313" key="7">
    <source>
        <dbReference type="Proteomes" id="UP000474042"/>
    </source>
</evidence>
<dbReference type="EMBL" id="WOFV02000006">
    <property type="protein sequence ID" value="NAS16986.1"/>
    <property type="molecule type" value="Genomic_DNA"/>
</dbReference>
<dbReference type="EMBL" id="LRDH01000096">
    <property type="protein sequence ID" value="PPV15822.1"/>
    <property type="molecule type" value="Genomic_DNA"/>
</dbReference>
<reference evidence="4 5" key="1">
    <citation type="submission" date="2016-01" db="EMBL/GenBank/DDBJ databases">
        <title>Characterization of the Clostridium difficile lineages that are prevalent in Hong Kong and China.</title>
        <authorList>
            <person name="Kwok J.S.-L."/>
            <person name="Lam W.-Y."/>
            <person name="Ip M."/>
            <person name="Chan T.-F."/>
            <person name="Hawkey P.M."/>
            <person name="Tsui S.K.-W."/>
        </authorList>
    </citation>
    <scope>NUCLEOTIDE SEQUENCE [LARGE SCALE GENOMIC DNA]</scope>
    <source>
        <strain evidence="4 5">300064</strain>
    </source>
</reference>
<evidence type="ECO:0000256" key="1">
    <source>
        <dbReference type="PROSITE-ProRule" id="PRU00339"/>
    </source>
</evidence>
<dbReference type="InterPro" id="IPR019734">
    <property type="entry name" value="TPR_rpt"/>
</dbReference>
<comment type="caution">
    <text evidence="4">The sequence shown here is derived from an EMBL/GenBank/DDBJ whole genome shotgun (WGS) entry which is preliminary data.</text>
</comment>
<sequence length="245" mass="28494">MENNEIQKKIDLFLNEHKIKIQGGQINTEKDMSLLLSRIAKSEIDKGNYEKGLYFAVNSFKFDKKNLYSVFLQGLGFRFTGQYEDAIKAFKYCNSRKHDLASLANIGFCFAELKDSEKALDIFNKIIENITEEEESNNAQLMALVYECMGNIYLSREDVLEFDSTDKLKINYKLAVKYYKNSLRLNRVNHVLLNKLAACYYHFDDERKALYCYEEAVKVAPEEKNYEEAVKELRNAGVIPDVVEF</sequence>
<evidence type="ECO:0000313" key="5">
    <source>
        <dbReference type="Proteomes" id="UP000238081"/>
    </source>
</evidence>
<dbReference type="PANTHER" id="PTHR12558:SF13">
    <property type="entry name" value="CELL DIVISION CYCLE PROTEIN 27 HOMOLOG"/>
    <property type="match status" value="1"/>
</dbReference>
<dbReference type="AlphaFoldDB" id="A0A0A6PTX0"/>
<dbReference type="Gene3D" id="1.25.40.10">
    <property type="entry name" value="Tetratricopeptide repeat domain"/>
    <property type="match status" value="2"/>
</dbReference>
<keyword evidence="1" id="KW-0802">TPR repeat</keyword>
<dbReference type="OrthoDB" id="1893695at2"/>
<dbReference type="SMART" id="SM00028">
    <property type="entry name" value="TPR"/>
    <property type="match status" value="3"/>
</dbReference>
<accession>A0A0A6PTX0</accession>
<dbReference type="Proteomes" id="UP000238081">
    <property type="component" value="Unassembled WGS sequence"/>
</dbReference>
<protein>
    <submittedName>
        <fullName evidence="3">Tetratricopeptide repeat protein</fullName>
    </submittedName>
</protein>
<dbReference type="PROSITE" id="PS50005">
    <property type="entry name" value="TPR"/>
    <property type="match status" value="1"/>
</dbReference>
<dbReference type="KEGG" id="cbut:ATN24_11685"/>
<dbReference type="Pfam" id="PF13174">
    <property type="entry name" value="TPR_6"/>
    <property type="match status" value="1"/>
</dbReference>
<dbReference type="PANTHER" id="PTHR12558">
    <property type="entry name" value="CELL DIVISION CYCLE 16,23,27"/>
    <property type="match status" value="1"/>
</dbReference>
<name>A0A0A6PTX0_CLOBU</name>
<reference evidence="2 6" key="2">
    <citation type="submission" date="2019-07" db="EMBL/GenBank/DDBJ databases">
        <title>Whole genome shotgun sequence of Clostridium butyricum NBRC 3858.</title>
        <authorList>
            <person name="Hosoyama A."/>
            <person name="Uohara A."/>
            <person name="Ohji S."/>
            <person name="Ichikawa N."/>
        </authorList>
    </citation>
    <scope>NUCLEOTIDE SEQUENCE [LARGE SCALE GENOMIC DNA]</scope>
    <source>
        <strain evidence="2 6">NBRC 3858</strain>
    </source>
</reference>
<gene>
    <name evidence="4" type="ORF">AWN73_01660</name>
    <name evidence="2" type="ORF">CBU02nite_36020</name>
    <name evidence="3" type="ORF">GND98_003620</name>
</gene>
<evidence type="ECO:0000313" key="3">
    <source>
        <dbReference type="EMBL" id="NAS16986.1"/>
    </source>
</evidence>